<evidence type="ECO:0000313" key="2">
    <source>
        <dbReference type="Proteomes" id="UP000215335"/>
    </source>
</evidence>
<protein>
    <submittedName>
        <fullName evidence="1">Uncharacterized protein</fullName>
    </submittedName>
</protein>
<accession>A0A232EVR4</accession>
<organism evidence="1 2">
    <name type="scientific">Trichomalopsis sarcophagae</name>
    <dbReference type="NCBI Taxonomy" id="543379"/>
    <lineage>
        <taxon>Eukaryota</taxon>
        <taxon>Metazoa</taxon>
        <taxon>Ecdysozoa</taxon>
        <taxon>Arthropoda</taxon>
        <taxon>Hexapoda</taxon>
        <taxon>Insecta</taxon>
        <taxon>Pterygota</taxon>
        <taxon>Neoptera</taxon>
        <taxon>Endopterygota</taxon>
        <taxon>Hymenoptera</taxon>
        <taxon>Apocrita</taxon>
        <taxon>Proctotrupomorpha</taxon>
        <taxon>Chalcidoidea</taxon>
        <taxon>Pteromalidae</taxon>
        <taxon>Pteromalinae</taxon>
        <taxon>Trichomalopsis</taxon>
    </lineage>
</organism>
<dbReference type="AlphaFoldDB" id="A0A232EVR4"/>
<keyword evidence="2" id="KW-1185">Reference proteome</keyword>
<dbReference type="EMBL" id="NNAY01001960">
    <property type="protein sequence ID" value="OXU22449.1"/>
    <property type="molecule type" value="Genomic_DNA"/>
</dbReference>
<comment type="caution">
    <text evidence="1">The sequence shown here is derived from an EMBL/GenBank/DDBJ whole genome shotgun (WGS) entry which is preliminary data.</text>
</comment>
<evidence type="ECO:0000313" key="1">
    <source>
        <dbReference type="EMBL" id="OXU22449.1"/>
    </source>
</evidence>
<dbReference type="Proteomes" id="UP000215335">
    <property type="component" value="Unassembled WGS sequence"/>
</dbReference>
<sequence>MQNSLQHNCRVHMYINTAVPISLKIIITAHEKLSLKQPESYLLRIAKSTRPPTTSISRLSLRRVFHM</sequence>
<proteinExistence type="predicted"/>
<gene>
    <name evidence="1" type="ORF">TSAR_009505</name>
</gene>
<reference evidence="1 2" key="1">
    <citation type="journal article" date="2017" name="Curr. Biol.">
        <title>The Evolution of Venom by Co-option of Single-Copy Genes.</title>
        <authorList>
            <person name="Martinson E.O."/>
            <person name="Mrinalini"/>
            <person name="Kelkar Y.D."/>
            <person name="Chang C.H."/>
            <person name="Werren J.H."/>
        </authorList>
    </citation>
    <scope>NUCLEOTIDE SEQUENCE [LARGE SCALE GENOMIC DNA]</scope>
    <source>
        <strain evidence="1 2">Alberta</strain>
        <tissue evidence="1">Whole body</tissue>
    </source>
</reference>
<name>A0A232EVR4_9HYME</name>